<evidence type="ECO:0000259" key="2">
    <source>
        <dbReference type="PROSITE" id="PS50110"/>
    </source>
</evidence>
<dbReference type="InterPro" id="IPR000845">
    <property type="entry name" value="Nucleoside_phosphorylase_d"/>
</dbReference>
<dbReference type="AlphaFoldDB" id="A0A6C2YSP6"/>
<reference evidence="3" key="1">
    <citation type="submission" date="2019-04" db="EMBL/GenBank/DDBJ databases">
        <authorList>
            <consortium name="Science for Life Laboratories"/>
        </authorList>
    </citation>
    <scope>NUCLEOTIDE SEQUENCE</scope>
    <source>
        <strain evidence="3">MBLW1</strain>
    </source>
</reference>
<sequence length="417" mass="45337">MTKLECLIVDDDELKRDRIKQTINGEVGEGNVRVTTVGSANETIDLLRATQYDLLVIDVNLPIRAGEPPSKEGGIKLLKQISRGTGGLIRPAFVVGVTAYPELAASALSEFSAHGWALLTYSPESSVWENALANHCQHIYSYKAKLDSASKAHGADICIVTALSETELEAVSKLPCGFKTVTHPLDQSRYFEGQISSTGRPLRIVATAASEMGNAATAVTASKVIALFRPKVCFLVGICAGIDADIGDLAIADFSLHYESGKYNEGEEGETIFLPQPRYQPASERLLEAVKRFKLDHGDKILGLPASWPADKPSKAPLVHFGPVASGAAVVENKEIVTNLKFRDRKLIALEMESYGFYLACRTSTQPKTEYVMIKAVCDKAKPPKMDKYQHYCAFLSANFTYQFLLAEAAIPGGLFS</sequence>
<dbReference type="InterPro" id="IPR035994">
    <property type="entry name" value="Nucleoside_phosphorylase_sf"/>
</dbReference>
<dbReference type="Gene3D" id="3.40.50.1580">
    <property type="entry name" value="Nucleoside phosphorylase domain"/>
    <property type="match status" value="1"/>
</dbReference>
<evidence type="ECO:0000313" key="3">
    <source>
        <dbReference type="EMBL" id="VIP04394.1"/>
    </source>
</evidence>
<dbReference type="EMBL" id="LR593887">
    <property type="protein sequence ID" value="VTS06150.1"/>
    <property type="molecule type" value="Genomic_DNA"/>
</dbReference>
<evidence type="ECO:0000256" key="1">
    <source>
        <dbReference type="PROSITE-ProRule" id="PRU00169"/>
    </source>
</evidence>
<dbReference type="GO" id="GO:0009116">
    <property type="term" value="P:nucleoside metabolic process"/>
    <property type="evidence" value="ECO:0007669"/>
    <property type="project" value="InterPro"/>
</dbReference>
<keyword evidence="1" id="KW-0597">Phosphoprotein</keyword>
<gene>
    <name evidence="3" type="ORF">GMBLW1_47990</name>
</gene>
<accession>A0A6C2YSP6</accession>
<dbReference type="PROSITE" id="PS50110">
    <property type="entry name" value="RESPONSE_REGULATORY"/>
    <property type="match status" value="1"/>
</dbReference>
<dbReference type="Gene3D" id="3.40.50.2300">
    <property type="match status" value="1"/>
</dbReference>
<evidence type="ECO:0000313" key="4">
    <source>
        <dbReference type="Proteomes" id="UP000464378"/>
    </source>
</evidence>
<proteinExistence type="predicted"/>
<dbReference type="GO" id="GO:0008782">
    <property type="term" value="F:adenosylhomocysteine nucleosidase activity"/>
    <property type="evidence" value="ECO:0007669"/>
    <property type="project" value="TreeGrafter"/>
</dbReference>
<dbReference type="EMBL" id="LR586016">
    <property type="protein sequence ID" value="VIP04394.1"/>
    <property type="molecule type" value="Genomic_DNA"/>
</dbReference>
<dbReference type="Pfam" id="PF01048">
    <property type="entry name" value="PNP_UDP_1"/>
    <property type="match status" value="1"/>
</dbReference>
<organism evidence="3">
    <name type="scientific">Tuwongella immobilis</name>
    <dbReference type="NCBI Taxonomy" id="692036"/>
    <lineage>
        <taxon>Bacteria</taxon>
        <taxon>Pseudomonadati</taxon>
        <taxon>Planctomycetota</taxon>
        <taxon>Planctomycetia</taxon>
        <taxon>Gemmatales</taxon>
        <taxon>Gemmataceae</taxon>
        <taxon>Tuwongella</taxon>
    </lineage>
</organism>
<dbReference type="KEGG" id="tim:GMBLW1_47990"/>
<dbReference type="GO" id="GO:0000160">
    <property type="term" value="P:phosphorelay signal transduction system"/>
    <property type="evidence" value="ECO:0007669"/>
    <property type="project" value="InterPro"/>
</dbReference>
<name>A0A6C2YSP6_9BACT</name>
<protein>
    <recommendedName>
        <fullName evidence="2">Response regulatory domain-containing protein</fullName>
    </recommendedName>
</protein>
<keyword evidence="4" id="KW-1185">Reference proteome</keyword>
<dbReference type="PANTHER" id="PTHR46832:SF1">
    <property type="entry name" value="5'-METHYLTHIOADENOSINE_S-ADENOSYLHOMOCYSTEINE NUCLEOSIDASE"/>
    <property type="match status" value="1"/>
</dbReference>
<dbReference type="InParanoid" id="A0A6C2YSP6"/>
<feature type="modified residue" description="4-aspartylphosphate" evidence="1">
    <location>
        <position position="58"/>
    </location>
</feature>
<dbReference type="SUPFAM" id="SSF52172">
    <property type="entry name" value="CheY-like"/>
    <property type="match status" value="1"/>
</dbReference>
<dbReference type="PANTHER" id="PTHR46832">
    <property type="entry name" value="5'-METHYLTHIOADENOSINE/S-ADENOSYLHOMOCYSTEINE NUCLEOSIDASE"/>
    <property type="match status" value="1"/>
</dbReference>
<dbReference type="Proteomes" id="UP000464378">
    <property type="component" value="Chromosome"/>
</dbReference>
<dbReference type="Pfam" id="PF00072">
    <property type="entry name" value="Response_reg"/>
    <property type="match status" value="1"/>
</dbReference>
<dbReference type="GO" id="GO:0008930">
    <property type="term" value="F:methylthioadenosine nucleosidase activity"/>
    <property type="evidence" value="ECO:0007669"/>
    <property type="project" value="TreeGrafter"/>
</dbReference>
<dbReference type="GO" id="GO:0019284">
    <property type="term" value="P:L-methionine salvage from S-adenosylmethionine"/>
    <property type="evidence" value="ECO:0007669"/>
    <property type="project" value="TreeGrafter"/>
</dbReference>
<dbReference type="CDD" id="cd00156">
    <property type="entry name" value="REC"/>
    <property type="match status" value="1"/>
</dbReference>
<dbReference type="SUPFAM" id="SSF53167">
    <property type="entry name" value="Purine and uridine phosphorylases"/>
    <property type="match status" value="1"/>
</dbReference>
<dbReference type="GO" id="GO:0005829">
    <property type="term" value="C:cytosol"/>
    <property type="evidence" value="ECO:0007669"/>
    <property type="project" value="TreeGrafter"/>
</dbReference>
<dbReference type="SMART" id="SM00448">
    <property type="entry name" value="REC"/>
    <property type="match status" value="1"/>
</dbReference>
<dbReference type="InterPro" id="IPR001789">
    <property type="entry name" value="Sig_transdc_resp-reg_receiver"/>
</dbReference>
<dbReference type="RefSeq" id="WP_162659482.1">
    <property type="nucleotide sequence ID" value="NZ_LR593887.1"/>
</dbReference>
<feature type="domain" description="Response regulatory" evidence="2">
    <location>
        <begin position="5"/>
        <end position="136"/>
    </location>
</feature>
<dbReference type="InterPro" id="IPR011006">
    <property type="entry name" value="CheY-like_superfamily"/>
</dbReference>